<dbReference type="PATRIC" id="fig|587753.10.peg.4566"/>
<feature type="coiled-coil region" evidence="1">
    <location>
        <begin position="26"/>
        <end position="53"/>
    </location>
</feature>
<dbReference type="AlphaFoldDB" id="A0A0D5Y3S1"/>
<sequence>MNRLSLCVVIIASTLSCALPAWACTLDEATAKREQLAREVAKLTEQNPAKAKEINDELQKMDLGTASKDLPDKCQLIDQRLKELDTAEKKADS</sequence>
<organism evidence="3 4">
    <name type="scientific">Pseudomonas chlororaphis</name>
    <dbReference type="NCBI Taxonomy" id="587753"/>
    <lineage>
        <taxon>Bacteria</taxon>
        <taxon>Pseudomonadati</taxon>
        <taxon>Pseudomonadota</taxon>
        <taxon>Gammaproteobacteria</taxon>
        <taxon>Pseudomonadales</taxon>
        <taxon>Pseudomonadaceae</taxon>
        <taxon>Pseudomonas</taxon>
    </lineage>
</organism>
<evidence type="ECO:0000256" key="2">
    <source>
        <dbReference type="SAM" id="SignalP"/>
    </source>
</evidence>
<name>A0A0D5Y3S1_9PSED</name>
<proteinExistence type="predicted"/>
<dbReference type="KEGG" id="pcz:PCL1606_45660"/>
<dbReference type="RefSeq" id="WP_045885002.1">
    <property type="nucleotide sequence ID" value="NZ_CP011110.1"/>
</dbReference>
<feature type="chain" id="PRO_5002299803" evidence="2">
    <location>
        <begin position="24"/>
        <end position="93"/>
    </location>
</feature>
<evidence type="ECO:0000313" key="4">
    <source>
        <dbReference type="Proteomes" id="UP000032748"/>
    </source>
</evidence>
<evidence type="ECO:0000256" key="1">
    <source>
        <dbReference type="SAM" id="Coils"/>
    </source>
</evidence>
<feature type="signal peptide" evidence="2">
    <location>
        <begin position="1"/>
        <end position="23"/>
    </location>
</feature>
<dbReference type="Proteomes" id="UP000032748">
    <property type="component" value="Chromosome"/>
</dbReference>
<dbReference type="PROSITE" id="PS51257">
    <property type="entry name" value="PROKAR_LIPOPROTEIN"/>
    <property type="match status" value="1"/>
</dbReference>
<keyword evidence="2" id="KW-0732">Signal</keyword>
<evidence type="ECO:0000313" key="3">
    <source>
        <dbReference type="EMBL" id="AKA26013.1"/>
    </source>
</evidence>
<reference evidence="3 4" key="1">
    <citation type="journal article" date="2015" name="Mol. Plant Microbe Interact.">
        <title>Comparative Genomic Analysis of Pseudomonas chlororaphis PCL1606 Reveals New Insight into Antifungal Compounds Involved in Biocontrol.</title>
        <authorList>
            <person name="Calderon C.E."/>
            <person name="Ramos C."/>
            <person name="de Vicente A."/>
            <person name="Cazorla F.M."/>
        </authorList>
    </citation>
    <scope>NUCLEOTIDE SEQUENCE [LARGE SCALE GENOMIC DNA]</scope>
    <source>
        <strain evidence="3 4">PCL1606</strain>
    </source>
</reference>
<protein>
    <submittedName>
        <fullName evidence="3">Uncharacterized protein</fullName>
    </submittedName>
</protein>
<dbReference type="OrthoDB" id="7028873at2"/>
<gene>
    <name evidence="3" type="ORF">PCL1606_45660</name>
</gene>
<accession>A0A0D5Y3S1</accession>
<keyword evidence="1" id="KW-0175">Coiled coil</keyword>
<dbReference type="EMBL" id="CP011110">
    <property type="protein sequence ID" value="AKA26013.1"/>
    <property type="molecule type" value="Genomic_DNA"/>
</dbReference>